<accession>A0A6J5YVP0</accession>
<protein>
    <submittedName>
        <fullName evidence="5">Unannotated protein</fullName>
    </submittedName>
</protein>
<organism evidence="5">
    <name type="scientific">freshwater metagenome</name>
    <dbReference type="NCBI Taxonomy" id="449393"/>
    <lineage>
        <taxon>unclassified sequences</taxon>
        <taxon>metagenomes</taxon>
        <taxon>ecological metagenomes</taxon>
    </lineage>
</organism>
<dbReference type="InterPro" id="IPR025997">
    <property type="entry name" value="SBP_2_dom"/>
</dbReference>
<feature type="domain" description="Periplasmic binding protein" evidence="4">
    <location>
        <begin position="61"/>
        <end position="308"/>
    </location>
</feature>
<evidence type="ECO:0000313" key="5">
    <source>
        <dbReference type="EMBL" id="CAB4332129.1"/>
    </source>
</evidence>
<dbReference type="PROSITE" id="PS51318">
    <property type="entry name" value="TAT"/>
    <property type="match status" value="1"/>
</dbReference>
<dbReference type="PANTHER" id="PTHR46847:SF1">
    <property type="entry name" value="D-ALLOSE-BINDING PERIPLASMIC PROTEIN-RELATED"/>
    <property type="match status" value="1"/>
</dbReference>
<sequence length="342" mass="36011">MDKETLEESGLNRRNLLKAGGASAVLLGASSVIGTPFAAAATKTAAIQRGKKVTCVIHDLNPFFVPLERGFREFGKSMGWKVNYVGPTGQDIQKTVELQAAAIASKPNGVIFTRIDDKAFDANIKKAQSLGIKVVLTNVGSKGYQDLSVPFVGQDFVPAGKIAGIQGATYAKKKTGKTSGVILIGNFAPGNSALEDRAAGAKQGVAAYNASNGTTYTTEVLVTSSDEAKASAIMDARLAKGDVVGYIGTEFSHQFFGALMKRKNLKLSNGGFDLVQPVLQGIKAGNIDFTLDQNPWAQGWVASSLLAMEMSPGFKSFSYDTGSAVIDASNINAILKREAVFA</sequence>
<dbReference type="Gene3D" id="3.40.50.2300">
    <property type="match status" value="2"/>
</dbReference>
<comment type="similarity">
    <text evidence="2">Belongs to the bacterial solute-binding protein 2 family.</text>
</comment>
<evidence type="ECO:0000256" key="2">
    <source>
        <dbReference type="ARBA" id="ARBA00007639"/>
    </source>
</evidence>
<evidence type="ECO:0000259" key="4">
    <source>
        <dbReference type="Pfam" id="PF13407"/>
    </source>
</evidence>
<dbReference type="GO" id="GO:0030313">
    <property type="term" value="C:cell envelope"/>
    <property type="evidence" value="ECO:0007669"/>
    <property type="project" value="UniProtKB-SubCell"/>
</dbReference>
<evidence type="ECO:0000256" key="1">
    <source>
        <dbReference type="ARBA" id="ARBA00004196"/>
    </source>
</evidence>
<gene>
    <name evidence="5" type="ORF">UFOPK3820_00269</name>
</gene>
<keyword evidence="3" id="KW-0732">Signal</keyword>
<evidence type="ECO:0000256" key="3">
    <source>
        <dbReference type="ARBA" id="ARBA00022729"/>
    </source>
</evidence>
<dbReference type="SUPFAM" id="SSF53822">
    <property type="entry name" value="Periplasmic binding protein-like I"/>
    <property type="match status" value="1"/>
</dbReference>
<dbReference type="InterPro" id="IPR028082">
    <property type="entry name" value="Peripla_BP_I"/>
</dbReference>
<dbReference type="GO" id="GO:0030246">
    <property type="term" value="F:carbohydrate binding"/>
    <property type="evidence" value="ECO:0007669"/>
    <property type="project" value="UniProtKB-ARBA"/>
</dbReference>
<proteinExistence type="inferred from homology"/>
<dbReference type="EMBL" id="CAESAB010000006">
    <property type="protein sequence ID" value="CAB4332129.1"/>
    <property type="molecule type" value="Genomic_DNA"/>
</dbReference>
<dbReference type="AlphaFoldDB" id="A0A6J5YVP0"/>
<reference evidence="5" key="1">
    <citation type="submission" date="2020-05" db="EMBL/GenBank/DDBJ databases">
        <authorList>
            <person name="Chiriac C."/>
            <person name="Salcher M."/>
            <person name="Ghai R."/>
            <person name="Kavagutti S V."/>
        </authorList>
    </citation>
    <scope>NUCLEOTIDE SEQUENCE</scope>
</reference>
<comment type="subcellular location">
    <subcellularLocation>
        <location evidence="1">Cell envelope</location>
    </subcellularLocation>
</comment>
<name>A0A6J5YVP0_9ZZZZ</name>
<dbReference type="PANTHER" id="PTHR46847">
    <property type="entry name" value="D-ALLOSE-BINDING PERIPLASMIC PROTEIN-RELATED"/>
    <property type="match status" value="1"/>
</dbReference>
<dbReference type="Pfam" id="PF13407">
    <property type="entry name" value="Peripla_BP_4"/>
    <property type="match status" value="1"/>
</dbReference>
<dbReference type="InterPro" id="IPR006311">
    <property type="entry name" value="TAT_signal"/>
</dbReference>